<dbReference type="PANTHER" id="PTHR42060:SF1">
    <property type="entry name" value="NHL REPEAT-CONTAINING PROTEIN"/>
    <property type="match status" value="1"/>
</dbReference>
<evidence type="ECO:0008006" key="4">
    <source>
        <dbReference type="Google" id="ProtNLM"/>
    </source>
</evidence>
<dbReference type="SUPFAM" id="SSF63829">
    <property type="entry name" value="Calcium-dependent phosphotriesterase"/>
    <property type="match status" value="1"/>
</dbReference>
<comment type="caution">
    <text evidence="2">The sequence shown here is derived from an EMBL/GenBank/DDBJ whole genome shotgun (WGS) entry which is preliminary data.</text>
</comment>
<keyword evidence="3" id="KW-1185">Reference proteome</keyword>
<dbReference type="InterPro" id="IPR052998">
    <property type="entry name" value="Hetero-Diels-Alderase-like"/>
</dbReference>
<dbReference type="PANTHER" id="PTHR42060">
    <property type="entry name" value="NHL REPEAT-CONTAINING PROTEIN-RELATED"/>
    <property type="match status" value="1"/>
</dbReference>
<dbReference type="Proteomes" id="UP001321760">
    <property type="component" value="Unassembled WGS sequence"/>
</dbReference>
<evidence type="ECO:0000256" key="1">
    <source>
        <dbReference type="SAM" id="SignalP"/>
    </source>
</evidence>
<feature type="chain" id="PRO_5043575099" description="SMP-30/Gluconolactonase/LRE-like region domain-containing protein" evidence="1">
    <location>
        <begin position="22"/>
        <end position="320"/>
    </location>
</feature>
<dbReference type="AlphaFoldDB" id="A0AAV9G6L3"/>
<accession>A0AAV9G6L3</accession>
<reference evidence="2" key="1">
    <citation type="journal article" date="2023" name="Mol. Phylogenet. Evol.">
        <title>Genome-scale phylogeny and comparative genomics of the fungal order Sordariales.</title>
        <authorList>
            <person name="Hensen N."/>
            <person name="Bonometti L."/>
            <person name="Westerberg I."/>
            <person name="Brannstrom I.O."/>
            <person name="Guillou S."/>
            <person name="Cros-Aarteil S."/>
            <person name="Calhoun S."/>
            <person name="Haridas S."/>
            <person name="Kuo A."/>
            <person name="Mondo S."/>
            <person name="Pangilinan J."/>
            <person name="Riley R."/>
            <person name="LaButti K."/>
            <person name="Andreopoulos B."/>
            <person name="Lipzen A."/>
            <person name="Chen C."/>
            <person name="Yan M."/>
            <person name="Daum C."/>
            <person name="Ng V."/>
            <person name="Clum A."/>
            <person name="Steindorff A."/>
            <person name="Ohm R.A."/>
            <person name="Martin F."/>
            <person name="Silar P."/>
            <person name="Natvig D.O."/>
            <person name="Lalanne C."/>
            <person name="Gautier V."/>
            <person name="Ament-Velasquez S.L."/>
            <person name="Kruys A."/>
            <person name="Hutchinson M.I."/>
            <person name="Powell A.J."/>
            <person name="Barry K."/>
            <person name="Miller A.N."/>
            <person name="Grigoriev I.V."/>
            <person name="Debuchy R."/>
            <person name="Gladieux P."/>
            <person name="Hiltunen Thoren M."/>
            <person name="Johannesson H."/>
        </authorList>
    </citation>
    <scope>NUCLEOTIDE SEQUENCE</scope>
    <source>
        <strain evidence="2">PSN243</strain>
    </source>
</reference>
<gene>
    <name evidence="2" type="ORF">QBC34DRAFT_336232</name>
</gene>
<protein>
    <recommendedName>
        <fullName evidence="4">SMP-30/Gluconolactonase/LRE-like region domain-containing protein</fullName>
    </recommendedName>
</protein>
<dbReference type="EMBL" id="MU865986">
    <property type="protein sequence ID" value="KAK4443808.1"/>
    <property type="molecule type" value="Genomic_DNA"/>
</dbReference>
<organism evidence="2 3">
    <name type="scientific">Podospora aff. communis PSN243</name>
    <dbReference type="NCBI Taxonomy" id="3040156"/>
    <lineage>
        <taxon>Eukaryota</taxon>
        <taxon>Fungi</taxon>
        <taxon>Dikarya</taxon>
        <taxon>Ascomycota</taxon>
        <taxon>Pezizomycotina</taxon>
        <taxon>Sordariomycetes</taxon>
        <taxon>Sordariomycetidae</taxon>
        <taxon>Sordariales</taxon>
        <taxon>Podosporaceae</taxon>
        <taxon>Podospora</taxon>
    </lineage>
</organism>
<evidence type="ECO:0000313" key="2">
    <source>
        <dbReference type="EMBL" id="KAK4443808.1"/>
    </source>
</evidence>
<proteinExistence type="predicted"/>
<dbReference type="Gene3D" id="2.120.10.30">
    <property type="entry name" value="TolB, C-terminal domain"/>
    <property type="match status" value="1"/>
</dbReference>
<reference evidence="2" key="2">
    <citation type="submission" date="2023-05" db="EMBL/GenBank/DDBJ databases">
        <authorList>
            <consortium name="Lawrence Berkeley National Laboratory"/>
            <person name="Steindorff A."/>
            <person name="Hensen N."/>
            <person name="Bonometti L."/>
            <person name="Westerberg I."/>
            <person name="Brannstrom I.O."/>
            <person name="Guillou S."/>
            <person name="Cros-Aarteil S."/>
            <person name="Calhoun S."/>
            <person name="Haridas S."/>
            <person name="Kuo A."/>
            <person name="Mondo S."/>
            <person name="Pangilinan J."/>
            <person name="Riley R."/>
            <person name="Labutti K."/>
            <person name="Andreopoulos B."/>
            <person name="Lipzen A."/>
            <person name="Chen C."/>
            <person name="Yanf M."/>
            <person name="Daum C."/>
            <person name="Ng V."/>
            <person name="Clum A."/>
            <person name="Ohm R."/>
            <person name="Martin F."/>
            <person name="Silar P."/>
            <person name="Natvig D."/>
            <person name="Lalanne C."/>
            <person name="Gautier V."/>
            <person name="Ament-Velasquez S.L."/>
            <person name="Kruys A."/>
            <person name="Hutchinson M.I."/>
            <person name="Powell A.J."/>
            <person name="Barry K."/>
            <person name="Miller A.N."/>
            <person name="Grigoriev I.V."/>
            <person name="Debuchy R."/>
            <person name="Gladieux P."/>
            <person name="Thoren M.H."/>
            <person name="Johannesson H."/>
        </authorList>
    </citation>
    <scope>NUCLEOTIDE SEQUENCE</scope>
    <source>
        <strain evidence="2">PSN243</strain>
    </source>
</reference>
<sequence length="320" mass="33176">MLSMATSRVLTLGAWLTLASAATFEPIFSIPGPPNPSAWFENLAVRPNGNILATRGDAPEIWQIDPATNTGSLLVSVSGAFNLTGISQVETSRQGKGKGKGKGHHEGAETYVFASAYIPAPFQVEPGSAKVWTLSFDGSAPTVSLLKAMPEAGFLNGLAGWDEGRVLIGDTLNEAVYLMDVETGTYTTPLVGMAGVNGVQVAPGYVYWANHNVQTLSRVAVDANAVPTGSAELLATNQIDDFALDLSNGKAYVAAMYDNEVVEVVLATGAKTVVATNLSGSGFGLCTSAVFGRRAADTRVLYATVGQGGETVTAGLVAID</sequence>
<dbReference type="InterPro" id="IPR011042">
    <property type="entry name" value="6-blade_b-propeller_TolB-like"/>
</dbReference>
<feature type="non-terminal residue" evidence="2">
    <location>
        <position position="320"/>
    </location>
</feature>
<evidence type="ECO:0000313" key="3">
    <source>
        <dbReference type="Proteomes" id="UP001321760"/>
    </source>
</evidence>
<keyword evidence="1" id="KW-0732">Signal</keyword>
<name>A0AAV9G6L3_9PEZI</name>
<feature type="signal peptide" evidence="1">
    <location>
        <begin position="1"/>
        <end position="21"/>
    </location>
</feature>